<dbReference type="GO" id="GO:0016787">
    <property type="term" value="F:hydrolase activity"/>
    <property type="evidence" value="ECO:0007669"/>
    <property type="project" value="UniProtKB-KW"/>
</dbReference>
<dbReference type="PANTHER" id="PTHR48081">
    <property type="entry name" value="AB HYDROLASE SUPERFAMILY PROTEIN C4A8.06C"/>
    <property type="match status" value="1"/>
</dbReference>
<feature type="domain" description="Alpha/beta hydrolase fold-3" evidence="3">
    <location>
        <begin position="169"/>
        <end position="387"/>
    </location>
</feature>
<dbReference type="CDD" id="cd01427">
    <property type="entry name" value="HAD_like"/>
    <property type="match status" value="1"/>
</dbReference>
<evidence type="ECO:0000313" key="4">
    <source>
        <dbReference type="EMBL" id="ORY92544.1"/>
    </source>
</evidence>
<dbReference type="InterPro" id="IPR050300">
    <property type="entry name" value="GDXG_lipolytic_enzyme"/>
</dbReference>
<comment type="caution">
    <text evidence="4">The sequence shown here is derived from an EMBL/GenBank/DDBJ whole genome shotgun (WGS) entry which is preliminary data.</text>
</comment>
<proteinExistence type="predicted"/>
<dbReference type="InterPro" id="IPR029058">
    <property type="entry name" value="AB_hydrolase_fold"/>
</dbReference>
<evidence type="ECO:0000259" key="3">
    <source>
        <dbReference type="Pfam" id="PF07859"/>
    </source>
</evidence>
<evidence type="ECO:0000256" key="2">
    <source>
        <dbReference type="SAM" id="Phobius"/>
    </source>
</evidence>
<name>A0A1Y2G3M6_9BASI</name>
<accession>A0A1Y2G3M6</accession>
<protein>
    <submittedName>
        <fullName evidence="4">Alpha/Beta hydrolase protein</fullName>
    </submittedName>
</protein>
<keyword evidence="5" id="KW-1185">Reference proteome</keyword>
<feature type="transmembrane region" description="Helical" evidence="2">
    <location>
        <begin position="40"/>
        <end position="65"/>
    </location>
</feature>
<gene>
    <name evidence="4" type="ORF">BCR35DRAFT_327669</name>
</gene>
<sequence>MHTIRKALLLIPVAAFDLPNGLESIYSPSEPFLFSRPALLYYLFVVLRLLSTLLLLPIWTLLYALRIKRRPRASWSSPQCALIDFNRRIAGLADIAGMRWGVRDPSIEPSPSEDLSETRFEWVEGLPWDAAVGVLCDNAVGPTDAVGCFVWESKSADSLEELAEGFIGIYAHGGSYLHFSGHESCATSAIPRHLMKLGCFESIYAVEYRLLPAPFPAALQDVAAVFISLLQRGVPPDRIIFIGDSTGGNIMLALARWIRDEGVLRQPAGMLLLSPWCDPSYSFPTSFEFFNPRPHPEDYLSDHPHARLHIVQAFLGPHRPHSLLRHPYISPSAWPIPSGSVAKFPPVFMQYGDAERLEEEIDRLVAALRRDEVALEVEKTVDGVHDLLILPFWGSKVKEGIYRRIQEWLRELHSSGKG</sequence>
<dbReference type="EMBL" id="MCGR01000001">
    <property type="protein sequence ID" value="ORY92544.1"/>
    <property type="molecule type" value="Genomic_DNA"/>
</dbReference>
<keyword evidence="1 4" id="KW-0378">Hydrolase</keyword>
<organism evidence="4 5">
    <name type="scientific">Leucosporidium creatinivorum</name>
    <dbReference type="NCBI Taxonomy" id="106004"/>
    <lineage>
        <taxon>Eukaryota</taxon>
        <taxon>Fungi</taxon>
        <taxon>Dikarya</taxon>
        <taxon>Basidiomycota</taxon>
        <taxon>Pucciniomycotina</taxon>
        <taxon>Microbotryomycetes</taxon>
        <taxon>Leucosporidiales</taxon>
        <taxon>Leucosporidium</taxon>
    </lineage>
</organism>
<dbReference type="AlphaFoldDB" id="A0A1Y2G3M6"/>
<dbReference type="OrthoDB" id="2152029at2759"/>
<evidence type="ECO:0000313" key="5">
    <source>
        <dbReference type="Proteomes" id="UP000193467"/>
    </source>
</evidence>
<dbReference type="InterPro" id="IPR013094">
    <property type="entry name" value="AB_hydrolase_3"/>
</dbReference>
<keyword evidence="2" id="KW-1133">Transmembrane helix</keyword>
<dbReference type="Pfam" id="PF07859">
    <property type="entry name" value="Abhydrolase_3"/>
    <property type="match status" value="1"/>
</dbReference>
<dbReference type="InParanoid" id="A0A1Y2G3M6"/>
<dbReference type="SUPFAM" id="SSF53474">
    <property type="entry name" value="alpha/beta-Hydrolases"/>
    <property type="match status" value="1"/>
</dbReference>
<evidence type="ECO:0000256" key="1">
    <source>
        <dbReference type="ARBA" id="ARBA00022801"/>
    </source>
</evidence>
<reference evidence="4 5" key="1">
    <citation type="submission" date="2016-07" db="EMBL/GenBank/DDBJ databases">
        <title>Pervasive Adenine N6-methylation of Active Genes in Fungi.</title>
        <authorList>
            <consortium name="DOE Joint Genome Institute"/>
            <person name="Mondo S.J."/>
            <person name="Dannebaum R.O."/>
            <person name="Kuo R.C."/>
            <person name="Labutti K."/>
            <person name="Haridas S."/>
            <person name="Kuo A."/>
            <person name="Salamov A."/>
            <person name="Ahrendt S.R."/>
            <person name="Lipzen A."/>
            <person name="Sullivan W."/>
            <person name="Andreopoulos W.B."/>
            <person name="Clum A."/>
            <person name="Lindquist E."/>
            <person name="Daum C."/>
            <person name="Ramamoorthy G.K."/>
            <person name="Gryganskyi A."/>
            <person name="Culley D."/>
            <person name="Magnuson J.K."/>
            <person name="James T.Y."/>
            <person name="O'Malley M.A."/>
            <person name="Stajich J.E."/>
            <person name="Spatafora J.W."/>
            <person name="Visel A."/>
            <person name="Grigoriev I.V."/>
        </authorList>
    </citation>
    <scope>NUCLEOTIDE SEQUENCE [LARGE SCALE GENOMIC DNA]</scope>
    <source>
        <strain evidence="4 5">62-1032</strain>
    </source>
</reference>
<dbReference type="PANTHER" id="PTHR48081:SF26">
    <property type="entry name" value="ALPHA_BETA HYDROLASE FOLD-3 DOMAIN-CONTAINING PROTEIN"/>
    <property type="match status" value="1"/>
</dbReference>
<keyword evidence="2" id="KW-0472">Membrane</keyword>
<keyword evidence="2" id="KW-0812">Transmembrane</keyword>
<dbReference type="STRING" id="106004.A0A1Y2G3M6"/>
<dbReference type="Proteomes" id="UP000193467">
    <property type="component" value="Unassembled WGS sequence"/>
</dbReference>
<dbReference type="Gene3D" id="3.40.50.1820">
    <property type="entry name" value="alpha/beta hydrolase"/>
    <property type="match status" value="1"/>
</dbReference>